<sequence length="167" mass="18266">MAYEGPFLPRLSKRRRNLANWAVESSPSFDVRLLSWCLTNRFSSKVAFCRCLALLPVATTMKSATSWAPSLTESGSLGFLRSKTSMLDIPSLCERNSTSGWSDAGELAGSAGIGEWLSKLGRCSESDSRRYHGTSEDECLASDSTRGRVSTGTARRTHKRSMAGEMI</sequence>
<reference evidence="2" key="1">
    <citation type="journal article" date="2021" name="Open Biol.">
        <title>Shared evolutionary footprints suggest mitochondrial oxidative damage underlies multiple complex I losses in fungi.</title>
        <authorList>
            <person name="Schikora-Tamarit M.A."/>
            <person name="Marcet-Houben M."/>
            <person name="Nosek J."/>
            <person name="Gabaldon T."/>
        </authorList>
    </citation>
    <scope>NUCLEOTIDE SEQUENCE</scope>
    <source>
        <strain evidence="2">CBS6075</strain>
    </source>
</reference>
<evidence type="ECO:0000313" key="2">
    <source>
        <dbReference type="EMBL" id="KAH3671827.1"/>
    </source>
</evidence>
<proteinExistence type="predicted"/>
<organism evidence="2 3">
    <name type="scientific">Ogataea philodendri</name>
    <dbReference type="NCBI Taxonomy" id="1378263"/>
    <lineage>
        <taxon>Eukaryota</taxon>
        <taxon>Fungi</taxon>
        <taxon>Dikarya</taxon>
        <taxon>Ascomycota</taxon>
        <taxon>Saccharomycotina</taxon>
        <taxon>Pichiomycetes</taxon>
        <taxon>Pichiales</taxon>
        <taxon>Pichiaceae</taxon>
        <taxon>Ogataea</taxon>
    </lineage>
</organism>
<dbReference type="GeneID" id="70231981"/>
<gene>
    <name evidence="2" type="ORF">OGAPHI_000013</name>
</gene>
<protein>
    <submittedName>
        <fullName evidence="2">Uncharacterized protein</fullName>
    </submittedName>
</protein>
<dbReference type="AlphaFoldDB" id="A0A9P8PHE3"/>
<dbReference type="Proteomes" id="UP000769157">
    <property type="component" value="Unassembled WGS sequence"/>
</dbReference>
<reference evidence="2" key="2">
    <citation type="submission" date="2021-01" db="EMBL/GenBank/DDBJ databases">
        <authorList>
            <person name="Schikora-Tamarit M.A."/>
        </authorList>
    </citation>
    <scope>NUCLEOTIDE SEQUENCE</scope>
    <source>
        <strain evidence="2">CBS6075</strain>
    </source>
</reference>
<feature type="region of interest" description="Disordered" evidence="1">
    <location>
        <begin position="142"/>
        <end position="167"/>
    </location>
</feature>
<accession>A0A9P8PHE3</accession>
<dbReference type="EMBL" id="JAEUBE010000042">
    <property type="protein sequence ID" value="KAH3671827.1"/>
    <property type="molecule type" value="Genomic_DNA"/>
</dbReference>
<feature type="compositionally biased region" description="Polar residues" evidence="1">
    <location>
        <begin position="142"/>
        <end position="154"/>
    </location>
</feature>
<dbReference type="RefSeq" id="XP_046064942.1">
    <property type="nucleotide sequence ID" value="XM_046202265.1"/>
</dbReference>
<keyword evidence="3" id="KW-1185">Reference proteome</keyword>
<evidence type="ECO:0000256" key="1">
    <source>
        <dbReference type="SAM" id="MobiDB-lite"/>
    </source>
</evidence>
<comment type="caution">
    <text evidence="2">The sequence shown here is derived from an EMBL/GenBank/DDBJ whole genome shotgun (WGS) entry which is preliminary data.</text>
</comment>
<name>A0A9P8PHE3_9ASCO</name>
<evidence type="ECO:0000313" key="3">
    <source>
        <dbReference type="Proteomes" id="UP000769157"/>
    </source>
</evidence>